<protein>
    <submittedName>
        <fullName evidence="6">S-adenosyl-methyltransferase MraW</fullName>
    </submittedName>
</protein>
<dbReference type="Gene3D" id="1.10.150.170">
    <property type="entry name" value="Putative methyltransferase TM0872, insert domain"/>
    <property type="match status" value="1"/>
</dbReference>
<evidence type="ECO:0000313" key="7">
    <source>
        <dbReference type="Proteomes" id="UP000001303"/>
    </source>
</evidence>
<evidence type="ECO:0000313" key="6">
    <source>
        <dbReference type="EMBL" id="ADM89688.1"/>
    </source>
</evidence>
<keyword evidence="4 6" id="KW-0808">Transferase</keyword>
<evidence type="ECO:0000256" key="2">
    <source>
        <dbReference type="ARBA" id="ARBA00022552"/>
    </source>
</evidence>
<dbReference type="Pfam" id="PF01795">
    <property type="entry name" value="Methyltransf_5"/>
    <property type="match status" value="1"/>
</dbReference>
<dbReference type="InterPro" id="IPR002903">
    <property type="entry name" value="RsmH"/>
</dbReference>
<evidence type="ECO:0000256" key="4">
    <source>
        <dbReference type="ARBA" id="ARBA00022679"/>
    </source>
</evidence>
<keyword evidence="3 6" id="KW-0489">Methyltransferase</keyword>
<keyword evidence="5" id="KW-0949">S-adenosyl-L-methionine</keyword>
<dbReference type="NCBIfam" id="TIGR00006">
    <property type="entry name" value="16S rRNA (cytosine(1402)-N(4))-methyltransferase RsmH"/>
    <property type="match status" value="1"/>
</dbReference>
<proteinExistence type="inferred from homology"/>
<dbReference type="KEGG" id="zin:ZICARI_065"/>
<dbReference type="SUPFAM" id="SSF53335">
    <property type="entry name" value="S-adenosyl-L-methionine-dependent methyltransferases"/>
    <property type="match status" value="1"/>
</dbReference>
<organism evidence="6 7">
    <name type="scientific">Zinderia insecticola (strain CARI)</name>
    <dbReference type="NCBI Taxonomy" id="871271"/>
    <lineage>
        <taxon>Bacteria</taxon>
        <taxon>Pseudomonadati</taxon>
        <taxon>Pseudomonadota</taxon>
        <taxon>Betaproteobacteria</taxon>
        <taxon>Burkholderiales</taxon>
        <taxon>Oxalobacteraceae</taxon>
        <taxon>Candidatus Zinderia</taxon>
    </lineage>
</organism>
<keyword evidence="7" id="KW-1185">Reference proteome</keyword>
<comment type="similarity">
    <text evidence="1">Belongs to the methyltransferase superfamily. RsmH family.</text>
</comment>
<evidence type="ECO:0000256" key="5">
    <source>
        <dbReference type="ARBA" id="ARBA00022691"/>
    </source>
</evidence>
<gene>
    <name evidence="6" type="primary">mraW</name>
    <name evidence="6" type="ordered locus">ZICARI_065</name>
</gene>
<dbReference type="PANTHER" id="PTHR11265:SF0">
    <property type="entry name" value="12S RRNA N4-METHYLCYTIDINE METHYLTRANSFERASE"/>
    <property type="match status" value="1"/>
</dbReference>
<dbReference type="PIRSF" id="PIRSF004486">
    <property type="entry name" value="MraW"/>
    <property type="match status" value="1"/>
</dbReference>
<dbReference type="HOGENOM" id="CLU_038422_3_0_4"/>
<dbReference type="GO" id="GO:0070475">
    <property type="term" value="P:rRNA base methylation"/>
    <property type="evidence" value="ECO:0007669"/>
    <property type="project" value="TreeGrafter"/>
</dbReference>
<sequence length="285" mass="34470">MKINNKFPILISEIFNILKNIKINKDIFIDATMGMAKHLKKINKKIEIKKILAFEKDNLIFNRNKIKMKKIFIVNDNFKNIFKILKLLKIKKINFILFDLGISLFQIINKNGFSYKKNSLLDMRINNKLNKPAYKILNNYKKEKILKIFNYYRNKKYFFKIVNLIIYNRKKKEIKKTFDLINIIKKVTNKNKINNYISKIFQIIRNYINKDNLKNILKNIILKYLYKGIIIIISFHSIEDNIIKNMFYKNKFKKKIKLLKIIPQKLEIFLNYKSRSSIMRIILKL</sequence>
<reference evidence="6 7" key="1">
    <citation type="journal article" date="2010" name="Genome Biol. Evol.">
        <title>Functional convergence in reduced genomes of bacterial symbionts spanning 200 My of evolution.</title>
        <authorList>
            <person name="McCutcheon J.P."/>
            <person name="Moran N.A."/>
        </authorList>
    </citation>
    <scope>NUCLEOTIDE SEQUENCE [LARGE SCALE GENOMIC DNA]</scope>
    <source>
        <strain evidence="6 7">CARI</strain>
    </source>
</reference>
<dbReference type="AlphaFoldDB" id="E0TIR1"/>
<accession>E0TIR1</accession>
<dbReference type="Gene3D" id="3.40.50.150">
    <property type="entry name" value="Vaccinia Virus protein VP39"/>
    <property type="match status" value="1"/>
</dbReference>
<evidence type="ECO:0000256" key="3">
    <source>
        <dbReference type="ARBA" id="ARBA00022603"/>
    </source>
</evidence>
<dbReference type="PANTHER" id="PTHR11265">
    <property type="entry name" value="S-ADENOSYL-METHYLTRANSFERASE MRAW"/>
    <property type="match status" value="1"/>
</dbReference>
<dbReference type="Proteomes" id="UP000001303">
    <property type="component" value="Chromosome"/>
</dbReference>
<keyword evidence="2" id="KW-0698">rRNA processing</keyword>
<name>E0TIR1_ZINIC</name>
<dbReference type="EMBL" id="CP002161">
    <property type="protein sequence ID" value="ADM89688.1"/>
    <property type="molecule type" value="Genomic_DNA"/>
</dbReference>
<dbReference type="InterPro" id="IPR029063">
    <property type="entry name" value="SAM-dependent_MTases_sf"/>
</dbReference>
<dbReference type="STRING" id="871271.ZICARI_065"/>
<dbReference type="SUPFAM" id="SSF81799">
    <property type="entry name" value="Putative methyltransferase TM0872, insert domain"/>
    <property type="match status" value="1"/>
</dbReference>
<dbReference type="GO" id="GO:0071424">
    <property type="term" value="F:rRNA (cytosine-N4-)-methyltransferase activity"/>
    <property type="evidence" value="ECO:0007669"/>
    <property type="project" value="TreeGrafter"/>
</dbReference>
<evidence type="ECO:0000256" key="1">
    <source>
        <dbReference type="ARBA" id="ARBA00010396"/>
    </source>
</evidence>
<dbReference type="InterPro" id="IPR023397">
    <property type="entry name" value="SAM-dep_MeTrfase_MraW_recog"/>
</dbReference>